<feature type="region of interest" description="Disordered" evidence="5">
    <location>
        <begin position="186"/>
        <end position="205"/>
    </location>
</feature>
<keyword evidence="3" id="KW-0862">Zinc</keyword>
<sequence>MASSITLPDFDFSTNEGEGYDDEEGYEDGEGDEYDEGEDIDAEAEEMARRLGDQLLADIAKAQAEAAAASGDPSAPPPARTQDVPAQSGHPALPPQSTYRKKQDAALLTMKAILAFASHNPVVQSAMSTSQVPGIEGANLLDVFNRCISASSISKPLARTLTEIVLTLAKSDVLFGSLRNSDAPALQLDKGKRKRDQADEGGRHVELGPSFPQKRISMSFDQPDLLHLLSDAVRIISHALSSAPAHRPTVEPALISSIQLQLHQVFLFAVTSAPRALDGRMPALQELAGLVQMLGVLSGIHIGHPPMHHPSHWHPHPSAPPPPPDIGTAVYPCLVPGCSKTFHRLYSLRTHQRFHTLEHRPYRCMHCPASFVRNHDLKRHALLHEKKAWRCAGCNKIFSRRDAIKRHKDARGRAGGKGRPGEAEPVDTACTYAEVEEVEVERAEGDEEGSRRAKLWNGIAATTAGGMPMNEHIGPEEGEIDPGIVFEAHNIVLSIHGLLQAEVSKGLGPPAMPVPMPPPHVSQSTLASIIARAQQTAVPQEIPPPAPAAQEQAPDQPPADDEPMALDPPSEPPEAPASTEQTETSTPPPLSLSWLSEEQTKLLEQAIAQASSAAQAQAEAEAALEEEDEDEDFDEDEELEGVDE</sequence>
<dbReference type="PANTHER" id="PTHR23235">
    <property type="entry name" value="KRUEPPEL-LIKE TRANSCRIPTION FACTOR"/>
    <property type="match status" value="1"/>
</dbReference>
<organism evidence="7 8">
    <name type="scientific">Trametes pubescens</name>
    <name type="common">White-rot fungus</name>
    <dbReference type="NCBI Taxonomy" id="154538"/>
    <lineage>
        <taxon>Eukaryota</taxon>
        <taxon>Fungi</taxon>
        <taxon>Dikarya</taxon>
        <taxon>Basidiomycota</taxon>
        <taxon>Agaricomycotina</taxon>
        <taxon>Agaricomycetes</taxon>
        <taxon>Polyporales</taxon>
        <taxon>Polyporaceae</taxon>
        <taxon>Trametes</taxon>
    </lineage>
</organism>
<feature type="compositionally biased region" description="Low complexity" evidence="5">
    <location>
        <begin position="576"/>
        <end position="621"/>
    </location>
</feature>
<gene>
    <name evidence="7" type="ORF">TRAPUB_11123</name>
</gene>
<evidence type="ECO:0000256" key="4">
    <source>
        <dbReference type="PROSITE-ProRule" id="PRU00042"/>
    </source>
</evidence>
<comment type="caution">
    <text evidence="7">The sequence shown here is derived from an EMBL/GenBank/DDBJ whole genome shotgun (WGS) entry which is preliminary data.</text>
</comment>
<protein>
    <submittedName>
        <fullName evidence="7">Transcriptional factor SWI5</fullName>
    </submittedName>
</protein>
<dbReference type="PANTHER" id="PTHR23235:SF120">
    <property type="entry name" value="KRUPPEL-LIKE FACTOR 15"/>
    <property type="match status" value="1"/>
</dbReference>
<evidence type="ECO:0000256" key="2">
    <source>
        <dbReference type="ARBA" id="ARBA00022771"/>
    </source>
</evidence>
<keyword evidence="1" id="KW-0479">Metal-binding</keyword>
<dbReference type="PROSITE" id="PS50157">
    <property type="entry name" value="ZINC_FINGER_C2H2_2"/>
    <property type="match status" value="3"/>
</dbReference>
<dbReference type="SUPFAM" id="SSF57667">
    <property type="entry name" value="beta-beta-alpha zinc fingers"/>
    <property type="match status" value="2"/>
</dbReference>
<feature type="domain" description="C2H2-type" evidence="6">
    <location>
        <begin position="362"/>
        <end position="389"/>
    </location>
</feature>
<feature type="compositionally biased region" description="Acidic residues" evidence="5">
    <location>
        <begin position="622"/>
        <end position="644"/>
    </location>
</feature>
<feature type="region of interest" description="Disordered" evidence="5">
    <location>
        <begin position="62"/>
        <end position="101"/>
    </location>
</feature>
<feature type="region of interest" description="Disordered" evidence="5">
    <location>
        <begin position="534"/>
        <end position="644"/>
    </location>
</feature>
<dbReference type="SMART" id="SM00355">
    <property type="entry name" value="ZnF_C2H2"/>
    <property type="match status" value="3"/>
</dbReference>
<dbReference type="Proteomes" id="UP000184267">
    <property type="component" value="Unassembled WGS sequence"/>
</dbReference>
<dbReference type="Gene3D" id="3.30.160.60">
    <property type="entry name" value="Classic Zinc Finger"/>
    <property type="match status" value="2"/>
</dbReference>
<proteinExistence type="predicted"/>
<evidence type="ECO:0000256" key="1">
    <source>
        <dbReference type="ARBA" id="ARBA00022723"/>
    </source>
</evidence>
<feature type="domain" description="C2H2-type" evidence="6">
    <location>
        <begin position="331"/>
        <end position="360"/>
    </location>
</feature>
<name>A0A1M2VXN3_TRAPU</name>
<evidence type="ECO:0000256" key="3">
    <source>
        <dbReference type="ARBA" id="ARBA00022833"/>
    </source>
</evidence>
<feature type="domain" description="C2H2-type" evidence="6">
    <location>
        <begin position="389"/>
        <end position="418"/>
    </location>
</feature>
<feature type="compositionally biased region" description="Low complexity" evidence="5">
    <location>
        <begin position="62"/>
        <end position="73"/>
    </location>
</feature>
<dbReference type="EMBL" id="MNAD01000493">
    <property type="protein sequence ID" value="OJT12348.1"/>
    <property type="molecule type" value="Genomic_DNA"/>
</dbReference>
<dbReference type="InterPro" id="IPR036236">
    <property type="entry name" value="Znf_C2H2_sf"/>
</dbReference>
<dbReference type="STRING" id="154538.A0A1M2VXN3"/>
<feature type="compositionally biased region" description="Acidic residues" evidence="5">
    <location>
        <begin position="18"/>
        <end position="43"/>
    </location>
</feature>
<evidence type="ECO:0000313" key="8">
    <source>
        <dbReference type="Proteomes" id="UP000184267"/>
    </source>
</evidence>
<dbReference type="OrthoDB" id="8922241at2759"/>
<dbReference type="AlphaFoldDB" id="A0A1M2VXN3"/>
<dbReference type="OMA" id="KLWNGIA"/>
<feature type="region of interest" description="Disordered" evidence="5">
    <location>
        <begin position="1"/>
        <end position="43"/>
    </location>
</feature>
<dbReference type="PROSITE" id="PS00028">
    <property type="entry name" value="ZINC_FINGER_C2H2_1"/>
    <property type="match status" value="2"/>
</dbReference>
<feature type="compositionally biased region" description="Basic and acidic residues" evidence="5">
    <location>
        <begin position="196"/>
        <end position="205"/>
    </location>
</feature>
<evidence type="ECO:0000256" key="5">
    <source>
        <dbReference type="SAM" id="MobiDB-lite"/>
    </source>
</evidence>
<keyword evidence="8" id="KW-1185">Reference proteome</keyword>
<dbReference type="InterPro" id="IPR013087">
    <property type="entry name" value="Znf_C2H2_type"/>
</dbReference>
<dbReference type="GO" id="GO:0008270">
    <property type="term" value="F:zinc ion binding"/>
    <property type="evidence" value="ECO:0007669"/>
    <property type="project" value="UniProtKB-KW"/>
</dbReference>
<dbReference type="GO" id="GO:0000978">
    <property type="term" value="F:RNA polymerase II cis-regulatory region sequence-specific DNA binding"/>
    <property type="evidence" value="ECO:0007669"/>
    <property type="project" value="TreeGrafter"/>
</dbReference>
<reference evidence="7 8" key="1">
    <citation type="submission" date="2016-10" db="EMBL/GenBank/DDBJ databases">
        <title>Genome sequence of the basidiomycete white-rot fungus Trametes pubescens.</title>
        <authorList>
            <person name="Makela M.R."/>
            <person name="Granchi Z."/>
            <person name="Peng M."/>
            <person name="De Vries R.P."/>
            <person name="Grigoriev I."/>
            <person name="Riley R."/>
            <person name="Hilden K."/>
        </authorList>
    </citation>
    <scope>NUCLEOTIDE SEQUENCE [LARGE SCALE GENOMIC DNA]</scope>
    <source>
        <strain evidence="7 8">FBCC735</strain>
    </source>
</reference>
<dbReference type="GO" id="GO:0000981">
    <property type="term" value="F:DNA-binding transcription factor activity, RNA polymerase II-specific"/>
    <property type="evidence" value="ECO:0007669"/>
    <property type="project" value="TreeGrafter"/>
</dbReference>
<evidence type="ECO:0000259" key="6">
    <source>
        <dbReference type="PROSITE" id="PS50157"/>
    </source>
</evidence>
<keyword evidence="2 4" id="KW-0863">Zinc-finger</keyword>
<accession>A0A1M2VXN3</accession>
<dbReference type="Pfam" id="PF00096">
    <property type="entry name" value="zf-C2H2"/>
    <property type="match status" value="1"/>
</dbReference>
<evidence type="ECO:0000313" key="7">
    <source>
        <dbReference type="EMBL" id="OJT12348.1"/>
    </source>
</evidence>